<name>A0A8S0Q197_OLEEU</name>
<dbReference type="EMBL" id="CACTIH010000301">
    <property type="protein sequence ID" value="CAA2959020.1"/>
    <property type="molecule type" value="Genomic_DNA"/>
</dbReference>
<evidence type="ECO:0000313" key="3">
    <source>
        <dbReference type="Proteomes" id="UP000594638"/>
    </source>
</evidence>
<evidence type="ECO:0000256" key="1">
    <source>
        <dbReference type="SAM" id="MobiDB-lite"/>
    </source>
</evidence>
<dbReference type="Gramene" id="OE9A100831T1">
    <property type="protein sequence ID" value="OE9A100831C1"/>
    <property type="gene ID" value="OE9A100831"/>
</dbReference>
<organism evidence="2 3">
    <name type="scientific">Olea europaea subsp. europaea</name>
    <dbReference type="NCBI Taxonomy" id="158383"/>
    <lineage>
        <taxon>Eukaryota</taxon>
        <taxon>Viridiplantae</taxon>
        <taxon>Streptophyta</taxon>
        <taxon>Embryophyta</taxon>
        <taxon>Tracheophyta</taxon>
        <taxon>Spermatophyta</taxon>
        <taxon>Magnoliopsida</taxon>
        <taxon>eudicotyledons</taxon>
        <taxon>Gunneridae</taxon>
        <taxon>Pentapetalae</taxon>
        <taxon>asterids</taxon>
        <taxon>lamiids</taxon>
        <taxon>Lamiales</taxon>
        <taxon>Oleaceae</taxon>
        <taxon>Oleeae</taxon>
        <taxon>Olea</taxon>
    </lineage>
</organism>
<comment type="caution">
    <text evidence="2">The sequence shown here is derived from an EMBL/GenBank/DDBJ whole genome shotgun (WGS) entry which is preliminary data.</text>
</comment>
<protein>
    <submittedName>
        <fullName evidence="2">Uncharacterized protein</fullName>
    </submittedName>
</protein>
<proteinExistence type="predicted"/>
<keyword evidence="3" id="KW-1185">Reference proteome</keyword>
<dbReference type="Proteomes" id="UP000594638">
    <property type="component" value="Unassembled WGS sequence"/>
</dbReference>
<accession>A0A8S0Q197</accession>
<evidence type="ECO:0000313" key="2">
    <source>
        <dbReference type="EMBL" id="CAA2959020.1"/>
    </source>
</evidence>
<reference evidence="2 3" key="1">
    <citation type="submission" date="2019-12" db="EMBL/GenBank/DDBJ databases">
        <authorList>
            <person name="Alioto T."/>
            <person name="Alioto T."/>
            <person name="Gomez Garrido J."/>
        </authorList>
    </citation>
    <scope>NUCLEOTIDE SEQUENCE [LARGE SCALE GENOMIC DNA]</scope>
</reference>
<sequence length="79" mass="8898">MDSFSPSTGYNLHSSTSNPPSSKTQAPPQKNAQWNPHENRIFIVTCRIVIADGHHNGKCFTKRGWDTFIRLLNSNSCHD</sequence>
<feature type="region of interest" description="Disordered" evidence="1">
    <location>
        <begin position="1"/>
        <end position="36"/>
    </location>
</feature>
<dbReference type="AlphaFoldDB" id="A0A8S0Q197"/>
<dbReference type="OrthoDB" id="4955136at2759"/>
<gene>
    <name evidence="2" type="ORF">OLEA9_A100831</name>
</gene>